<organism evidence="2 3">
    <name type="scientific">Pseudonocardia bannensis</name>
    <dbReference type="NCBI Taxonomy" id="630973"/>
    <lineage>
        <taxon>Bacteria</taxon>
        <taxon>Bacillati</taxon>
        <taxon>Actinomycetota</taxon>
        <taxon>Actinomycetes</taxon>
        <taxon>Pseudonocardiales</taxon>
        <taxon>Pseudonocardiaceae</taxon>
        <taxon>Pseudonocardia</taxon>
    </lineage>
</organism>
<dbReference type="Proteomes" id="UP000586918">
    <property type="component" value="Unassembled WGS sequence"/>
</dbReference>
<sequence length="99" mass="10243">MAADCAQTREPPTGETEPVPVVVAGDVVAHELERRLPDALPGDPAPRVAVDLSGVMSPSPAGLDVLPQVRDRLTARGGRLDLVSPSPAVVLLLHDAAPE</sequence>
<dbReference type="PROSITE" id="PS50801">
    <property type="entry name" value="STAS"/>
    <property type="match status" value="1"/>
</dbReference>
<dbReference type="RefSeq" id="WP_169416258.1">
    <property type="nucleotide sequence ID" value="NZ_JAAXKZ010000226.1"/>
</dbReference>
<dbReference type="InterPro" id="IPR058548">
    <property type="entry name" value="MlaB-like_STAS"/>
</dbReference>
<keyword evidence="3" id="KW-1185">Reference proteome</keyword>
<evidence type="ECO:0000313" key="3">
    <source>
        <dbReference type="Proteomes" id="UP000586918"/>
    </source>
</evidence>
<reference evidence="2 3" key="1">
    <citation type="submission" date="2020-04" db="EMBL/GenBank/DDBJ databases">
        <authorList>
            <person name="Klaysubun C."/>
            <person name="Duangmal K."/>
            <person name="Lipun K."/>
        </authorList>
    </citation>
    <scope>NUCLEOTIDE SEQUENCE [LARGE SCALE GENOMIC DNA]</scope>
    <source>
        <strain evidence="2 3">DSM 45300</strain>
    </source>
</reference>
<proteinExistence type="predicted"/>
<dbReference type="InterPro" id="IPR036513">
    <property type="entry name" value="STAS_dom_sf"/>
</dbReference>
<protein>
    <submittedName>
        <fullName evidence="2">STAS domain-containing protein</fullName>
    </submittedName>
</protein>
<dbReference type="EMBL" id="JAAXKZ010000226">
    <property type="protein sequence ID" value="NMH95619.1"/>
    <property type="molecule type" value="Genomic_DNA"/>
</dbReference>
<accession>A0A848DT07</accession>
<dbReference type="AlphaFoldDB" id="A0A848DT07"/>
<dbReference type="Gene3D" id="3.30.750.24">
    <property type="entry name" value="STAS domain"/>
    <property type="match status" value="1"/>
</dbReference>
<evidence type="ECO:0000313" key="2">
    <source>
        <dbReference type="EMBL" id="NMH95619.1"/>
    </source>
</evidence>
<dbReference type="SUPFAM" id="SSF52091">
    <property type="entry name" value="SpoIIaa-like"/>
    <property type="match status" value="1"/>
</dbReference>
<name>A0A848DT07_9PSEU</name>
<evidence type="ECO:0000259" key="1">
    <source>
        <dbReference type="PROSITE" id="PS50801"/>
    </source>
</evidence>
<comment type="caution">
    <text evidence="2">The sequence shown here is derived from an EMBL/GenBank/DDBJ whole genome shotgun (WGS) entry which is preliminary data.</text>
</comment>
<dbReference type="Pfam" id="PF13466">
    <property type="entry name" value="STAS_2"/>
    <property type="match status" value="1"/>
</dbReference>
<feature type="domain" description="STAS" evidence="1">
    <location>
        <begin position="29"/>
        <end position="99"/>
    </location>
</feature>
<dbReference type="InterPro" id="IPR002645">
    <property type="entry name" value="STAS_dom"/>
</dbReference>
<gene>
    <name evidence="2" type="ORF">HF519_29605</name>
</gene>